<dbReference type="EMBL" id="JARK01001349">
    <property type="protein sequence ID" value="EYC24518.1"/>
    <property type="molecule type" value="Genomic_DNA"/>
</dbReference>
<evidence type="ECO:0000313" key="3">
    <source>
        <dbReference type="Proteomes" id="UP000024635"/>
    </source>
</evidence>
<dbReference type="OrthoDB" id="5863480at2759"/>
<protein>
    <submittedName>
        <fullName evidence="2">Uncharacterized protein</fullName>
    </submittedName>
</protein>
<accession>A0A016VCS3</accession>
<keyword evidence="3" id="KW-1185">Reference proteome</keyword>
<sequence length="85" mass="9367">MMRDPQRLDVGSLPDLQEKPRSPQAKRVSVVAGGDRMIYVHKNRKNPVSLKESTSKTSLLHCHGSPCNAGFNETLITQTNCGCDD</sequence>
<feature type="region of interest" description="Disordered" evidence="1">
    <location>
        <begin position="1"/>
        <end position="29"/>
    </location>
</feature>
<organism evidence="2 3">
    <name type="scientific">Ancylostoma ceylanicum</name>
    <dbReference type="NCBI Taxonomy" id="53326"/>
    <lineage>
        <taxon>Eukaryota</taxon>
        <taxon>Metazoa</taxon>
        <taxon>Ecdysozoa</taxon>
        <taxon>Nematoda</taxon>
        <taxon>Chromadorea</taxon>
        <taxon>Rhabditida</taxon>
        <taxon>Rhabditina</taxon>
        <taxon>Rhabditomorpha</taxon>
        <taxon>Strongyloidea</taxon>
        <taxon>Ancylostomatidae</taxon>
        <taxon>Ancylostomatinae</taxon>
        <taxon>Ancylostoma</taxon>
    </lineage>
</organism>
<dbReference type="Proteomes" id="UP000024635">
    <property type="component" value="Unassembled WGS sequence"/>
</dbReference>
<evidence type="ECO:0000256" key="1">
    <source>
        <dbReference type="SAM" id="MobiDB-lite"/>
    </source>
</evidence>
<evidence type="ECO:0000313" key="2">
    <source>
        <dbReference type="EMBL" id="EYC24518.1"/>
    </source>
</evidence>
<name>A0A016VCS3_9BILA</name>
<gene>
    <name evidence="2" type="primary">Acey_s0013.g1942</name>
    <name evidence="2" type="ORF">Y032_0013g1942</name>
</gene>
<reference evidence="3" key="1">
    <citation type="journal article" date="2015" name="Nat. Genet.">
        <title>The genome and transcriptome of the zoonotic hookworm Ancylostoma ceylanicum identify infection-specific gene families.</title>
        <authorList>
            <person name="Schwarz E.M."/>
            <person name="Hu Y."/>
            <person name="Antoshechkin I."/>
            <person name="Miller M.M."/>
            <person name="Sternberg P.W."/>
            <person name="Aroian R.V."/>
        </authorList>
    </citation>
    <scope>NUCLEOTIDE SEQUENCE</scope>
    <source>
        <strain evidence="3">HY135</strain>
    </source>
</reference>
<comment type="caution">
    <text evidence="2">The sequence shown here is derived from an EMBL/GenBank/DDBJ whole genome shotgun (WGS) entry which is preliminary data.</text>
</comment>
<proteinExistence type="predicted"/>
<dbReference type="AlphaFoldDB" id="A0A016VCS3"/>